<dbReference type="Gene3D" id="3.40.50.720">
    <property type="entry name" value="NAD(P)-binding Rossmann-like Domain"/>
    <property type="match status" value="1"/>
</dbReference>
<name>A0ABP8RF78_9PSEU</name>
<dbReference type="PRINTS" id="PR00081">
    <property type="entry name" value="GDHRDH"/>
</dbReference>
<dbReference type="Proteomes" id="UP001501598">
    <property type="component" value="Unassembled WGS sequence"/>
</dbReference>
<keyword evidence="4" id="KW-1185">Reference proteome</keyword>
<accession>A0ABP8RF78</accession>
<evidence type="ECO:0000313" key="4">
    <source>
        <dbReference type="Proteomes" id="UP001501598"/>
    </source>
</evidence>
<sequence>MNRFAGRVVAITGTGDGQGRVAARRFAAEGALVVGADLDAAAAALTEKLVRDDGREMLSVAGVDLTDEADVVRFVGAAADRHGRIDLLYNNAAAARLGDVTHTSEADFDFTFRGVARIPWLLTKHAVPHLRAGTDPAIVNTASVSGIVGAGMVGNAPLLAAYGAAKAAVIRLSQICAVELAASGIRVNCISPGLIDTPAVAGILGTGVDDRLRGWHEEQTLVGRIGTPDDVVSAAMFLLSSDASYITGHNLVVDGGWVASGGAGRPHRDVVEALEASLAAGLRY</sequence>
<reference evidence="4" key="1">
    <citation type="journal article" date="2019" name="Int. J. Syst. Evol. Microbiol.">
        <title>The Global Catalogue of Microorganisms (GCM) 10K type strain sequencing project: providing services to taxonomists for standard genome sequencing and annotation.</title>
        <authorList>
            <consortium name="The Broad Institute Genomics Platform"/>
            <consortium name="The Broad Institute Genome Sequencing Center for Infectious Disease"/>
            <person name="Wu L."/>
            <person name="Ma J."/>
        </authorList>
    </citation>
    <scope>NUCLEOTIDE SEQUENCE [LARGE SCALE GENOMIC DNA]</scope>
    <source>
        <strain evidence="4">JCM 17906</strain>
    </source>
</reference>
<keyword evidence="2" id="KW-0560">Oxidoreductase</keyword>
<dbReference type="PANTHER" id="PTHR43477">
    <property type="entry name" value="DIHYDROANTICAPSIN 7-DEHYDROGENASE"/>
    <property type="match status" value="1"/>
</dbReference>
<proteinExistence type="inferred from homology"/>
<evidence type="ECO:0000256" key="1">
    <source>
        <dbReference type="ARBA" id="ARBA00006484"/>
    </source>
</evidence>
<dbReference type="SUPFAM" id="SSF51735">
    <property type="entry name" value="NAD(P)-binding Rossmann-fold domains"/>
    <property type="match status" value="1"/>
</dbReference>
<dbReference type="Pfam" id="PF13561">
    <property type="entry name" value="adh_short_C2"/>
    <property type="match status" value="1"/>
</dbReference>
<gene>
    <name evidence="3" type="ORF">GCM10023175_05140</name>
</gene>
<dbReference type="InterPro" id="IPR002347">
    <property type="entry name" value="SDR_fam"/>
</dbReference>
<dbReference type="InterPro" id="IPR036291">
    <property type="entry name" value="NAD(P)-bd_dom_sf"/>
</dbReference>
<dbReference type="PRINTS" id="PR00080">
    <property type="entry name" value="SDRFAMILY"/>
</dbReference>
<comment type="similarity">
    <text evidence="1">Belongs to the short-chain dehydrogenases/reductases (SDR) family.</text>
</comment>
<dbReference type="InterPro" id="IPR051122">
    <property type="entry name" value="SDR_DHRS6-like"/>
</dbReference>
<comment type="caution">
    <text evidence="3">The sequence shown here is derived from an EMBL/GenBank/DDBJ whole genome shotgun (WGS) entry which is preliminary data.</text>
</comment>
<organism evidence="3 4">
    <name type="scientific">Pseudonocardia xishanensis</name>
    <dbReference type="NCBI Taxonomy" id="630995"/>
    <lineage>
        <taxon>Bacteria</taxon>
        <taxon>Bacillati</taxon>
        <taxon>Actinomycetota</taxon>
        <taxon>Actinomycetes</taxon>
        <taxon>Pseudonocardiales</taxon>
        <taxon>Pseudonocardiaceae</taxon>
        <taxon>Pseudonocardia</taxon>
    </lineage>
</organism>
<evidence type="ECO:0000256" key="2">
    <source>
        <dbReference type="ARBA" id="ARBA00023002"/>
    </source>
</evidence>
<dbReference type="CDD" id="cd05233">
    <property type="entry name" value="SDR_c"/>
    <property type="match status" value="1"/>
</dbReference>
<evidence type="ECO:0000313" key="3">
    <source>
        <dbReference type="EMBL" id="GAA4537126.1"/>
    </source>
</evidence>
<dbReference type="EMBL" id="BAABGT010000009">
    <property type="protein sequence ID" value="GAA4537126.1"/>
    <property type="molecule type" value="Genomic_DNA"/>
</dbReference>
<protein>
    <submittedName>
        <fullName evidence="3">Glucose 1-dehydrogenase</fullName>
    </submittedName>
</protein>
<dbReference type="RefSeq" id="WP_345412249.1">
    <property type="nucleotide sequence ID" value="NZ_BAABGT010000009.1"/>
</dbReference>
<dbReference type="PANTHER" id="PTHR43477:SF1">
    <property type="entry name" value="DIHYDROANTICAPSIN 7-DEHYDROGENASE"/>
    <property type="match status" value="1"/>
</dbReference>